<dbReference type="EMBL" id="MU155302">
    <property type="protein sequence ID" value="KAF9476210.1"/>
    <property type="molecule type" value="Genomic_DNA"/>
</dbReference>
<feature type="compositionally biased region" description="Polar residues" evidence="1">
    <location>
        <begin position="29"/>
        <end position="40"/>
    </location>
</feature>
<feature type="region of interest" description="Disordered" evidence="1">
    <location>
        <begin position="1"/>
        <end position="201"/>
    </location>
</feature>
<gene>
    <name evidence="3" type="ORF">BDN70DRAFT_995834</name>
</gene>
<feature type="domain" description="SMODS and SLOG-associating 2TM effector" evidence="2">
    <location>
        <begin position="348"/>
        <end position="471"/>
    </location>
</feature>
<sequence length="497" mass="53614">MASEHNVPAIHIGTGEPGANANEGVPRSTIVQPTSLTPGQETRDPFSSREGSILRGGSPVSARNPPIQSTMQAPPAPSPSDLERGVGGYSSPRPELNPLNTRGQGPSSGQPFPSPPPILRRQTDDYELRPQSGHSPRSQRNDPFSPRGSPNGSQQSNPNLPHSHSQNGSPGRQGRNEALDQPTGASGLPREEGPSSAPIGGHLRHALEDERNRLVGHLQGNQPISTNPNEGIGGRLRHALEEDRDELVDRIPGAYQHDPAHANEGFGSRLRHAAEGYMHDTFPNYHLPSLPGRTFHAGDDRRSRIDPHLSRTHSVIDHIVPVQHISESDEKYMPGSVNARLHSTVKQAEEERDKYATKAKLTGLALNVAIGLQVLLGSLTTGLSAVATQGAGKSAAVSTTILGALSTVVASYLARARGSNEPELSITRVKDLEQFIRECKNFQTDHGEHMGRDHDKRIEELRNRFESLLGNANGERKLSSAGVEPSHNNPHNAVKQQ</sequence>
<evidence type="ECO:0000313" key="4">
    <source>
        <dbReference type="Proteomes" id="UP000807469"/>
    </source>
</evidence>
<dbReference type="Proteomes" id="UP000807469">
    <property type="component" value="Unassembled WGS sequence"/>
</dbReference>
<evidence type="ECO:0000256" key="1">
    <source>
        <dbReference type="SAM" id="MobiDB-lite"/>
    </source>
</evidence>
<dbReference type="Pfam" id="PF18142">
    <property type="entry name" value="SLATT_fungal"/>
    <property type="match status" value="1"/>
</dbReference>
<feature type="compositionally biased region" description="Polar residues" evidence="1">
    <location>
        <begin position="486"/>
        <end position="497"/>
    </location>
</feature>
<dbReference type="AlphaFoldDB" id="A0A9P5YYA4"/>
<protein>
    <recommendedName>
        <fullName evidence="2">SMODS and SLOG-associating 2TM effector domain-containing protein</fullName>
    </recommendedName>
</protein>
<accession>A0A9P5YYA4</accession>
<feature type="region of interest" description="Disordered" evidence="1">
    <location>
        <begin position="476"/>
        <end position="497"/>
    </location>
</feature>
<feature type="compositionally biased region" description="Polar residues" evidence="1">
    <location>
        <begin position="132"/>
        <end position="170"/>
    </location>
</feature>
<dbReference type="OrthoDB" id="3245801at2759"/>
<comment type="caution">
    <text evidence="3">The sequence shown here is derived from an EMBL/GenBank/DDBJ whole genome shotgun (WGS) entry which is preliminary data.</text>
</comment>
<name>A0A9P5YYA4_9AGAR</name>
<keyword evidence="4" id="KW-1185">Reference proteome</keyword>
<organism evidence="3 4">
    <name type="scientific">Pholiota conissans</name>
    <dbReference type="NCBI Taxonomy" id="109636"/>
    <lineage>
        <taxon>Eukaryota</taxon>
        <taxon>Fungi</taxon>
        <taxon>Dikarya</taxon>
        <taxon>Basidiomycota</taxon>
        <taxon>Agaricomycotina</taxon>
        <taxon>Agaricomycetes</taxon>
        <taxon>Agaricomycetidae</taxon>
        <taxon>Agaricales</taxon>
        <taxon>Agaricineae</taxon>
        <taxon>Strophariaceae</taxon>
        <taxon>Pholiota</taxon>
    </lineage>
</organism>
<dbReference type="NCBIfam" id="NF033635">
    <property type="entry name" value="SLATT_fungal"/>
    <property type="match status" value="1"/>
</dbReference>
<evidence type="ECO:0000259" key="2">
    <source>
        <dbReference type="Pfam" id="PF18142"/>
    </source>
</evidence>
<proteinExistence type="predicted"/>
<reference evidence="3" key="1">
    <citation type="submission" date="2020-11" db="EMBL/GenBank/DDBJ databases">
        <authorList>
            <consortium name="DOE Joint Genome Institute"/>
            <person name="Ahrendt S."/>
            <person name="Riley R."/>
            <person name="Andreopoulos W."/>
            <person name="Labutti K."/>
            <person name="Pangilinan J."/>
            <person name="Ruiz-Duenas F.J."/>
            <person name="Barrasa J.M."/>
            <person name="Sanchez-Garcia M."/>
            <person name="Camarero S."/>
            <person name="Miyauchi S."/>
            <person name="Serrano A."/>
            <person name="Linde D."/>
            <person name="Babiker R."/>
            <person name="Drula E."/>
            <person name="Ayuso-Fernandez I."/>
            <person name="Pacheco R."/>
            <person name="Padilla G."/>
            <person name="Ferreira P."/>
            <person name="Barriuso J."/>
            <person name="Kellner H."/>
            <person name="Castanera R."/>
            <person name="Alfaro M."/>
            <person name="Ramirez L."/>
            <person name="Pisabarro A.G."/>
            <person name="Kuo A."/>
            <person name="Tritt A."/>
            <person name="Lipzen A."/>
            <person name="He G."/>
            <person name="Yan M."/>
            <person name="Ng V."/>
            <person name="Cullen D."/>
            <person name="Martin F."/>
            <person name="Rosso M.-N."/>
            <person name="Henrissat B."/>
            <person name="Hibbett D."/>
            <person name="Martinez A.T."/>
            <person name="Grigoriev I.V."/>
        </authorList>
    </citation>
    <scope>NUCLEOTIDE SEQUENCE</scope>
    <source>
        <strain evidence="3">CIRM-BRFM 674</strain>
    </source>
</reference>
<dbReference type="InterPro" id="IPR041622">
    <property type="entry name" value="SLATT_fungi"/>
</dbReference>
<evidence type="ECO:0000313" key="3">
    <source>
        <dbReference type="EMBL" id="KAF9476210.1"/>
    </source>
</evidence>